<protein>
    <recommendedName>
        <fullName evidence="3">LysR family regulatory protein</fullName>
    </recommendedName>
</protein>
<name>A0AAD8PMR4_9PEZI</name>
<dbReference type="GeneID" id="85448718"/>
<dbReference type="Pfam" id="PF02458">
    <property type="entry name" value="Transferase"/>
    <property type="match status" value="1"/>
</dbReference>
<organism evidence="1 2">
    <name type="scientific">Colletotrichum navitas</name>
    <dbReference type="NCBI Taxonomy" id="681940"/>
    <lineage>
        <taxon>Eukaryota</taxon>
        <taxon>Fungi</taxon>
        <taxon>Dikarya</taxon>
        <taxon>Ascomycota</taxon>
        <taxon>Pezizomycotina</taxon>
        <taxon>Sordariomycetes</taxon>
        <taxon>Hypocreomycetidae</taxon>
        <taxon>Glomerellales</taxon>
        <taxon>Glomerellaceae</taxon>
        <taxon>Colletotrichum</taxon>
        <taxon>Colletotrichum graminicola species complex</taxon>
    </lineage>
</organism>
<dbReference type="Proteomes" id="UP001230504">
    <property type="component" value="Unassembled WGS sequence"/>
</dbReference>
<accession>A0AAD8PMR4</accession>
<keyword evidence="2" id="KW-1185">Reference proteome</keyword>
<reference evidence="1" key="1">
    <citation type="submission" date="2021-06" db="EMBL/GenBank/DDBJ databases">
        <title>Comparative genomics, transcriptomics and evolutionary studies reveal genomic signatures of adaptation to plant cell wall in hemibiotrophic fungi.</title>
        <authorList>
            <consortium name="DOE Joint Genome Institute"/>
            <person name="Baroncelli R."/>
            <person name="Diaz J.F."/>
            <person name="Benocci T."/>
            <person name="Peng M."/>
            <person name="Battaglia E."/>
            <person name="Haridas S."/>
            <person name="Andreopoulos W."/>
            <person name="Labutti K."/>
            <person name="Pangilinan J."/>
            <person name="Floch G.L."/>
            <person name="Makela M.R."/>
            <person name="Henrissat B."/>
            <person name="Grigoriev I.V."/>
            <person name="Crouch J.A."/>
            <person name="De Vries R.P."/>
            <person name="Sukno S.A."/>
            <person name="Thon M.R."/>
        </authorList>
    </citation>
    <scope>NUCLEOTIDE SEQUENCE</scope>
    <source>
        <strain evidence="1">CBS 125086</strain>
    </source>
</reference>
<evidence type="ECO:0000313" key="2">
    <source>
        <dbReference type="Proteomes" id="UP001230504"/>
    </source>
</evidence>
<dbReference type="AlphaFoldDB" id="A0AAD8PMR4"/>
<proteinExistence type="predicted"/>
<dbReference type="EMBL" id="JAHLJV010000100">
    <property type="protein sequence ID" value="KAK1573001.1"/>
    <property type="molecule type" value="Genomic_DNA"/>
</dbReference>
<evidence type="ECO:0000313" key="1">
    <source>
        <dbReference type="EMBL" id="KAK1573001.1"/>
    </source>
</evidence>
<dbReference type="InterPro" id="IPR023213">
    <property type="entry name" value="CAT-like_dom_sf"/>
</dbReference>
<comment type="caution">
    <text evidence="1">The sequence shown here is derived from an EMBL/GenBank/DDBJ whole genome shotgun (WGS) entry which is preliminary data.</text>
</comment>
<evidence type="ECO:0008006" key="3">
    <source>
        <dbReference type="Google" id="ProtNLM"/>
    </source>
</evidence>
<dbReference type="RefSeq" id="XP_060408715.1">
    <property type="nucleotide sequence ID" value="XM_060564478.1"/>
</dbReference>
<gene>
    <name evidence="1" type="ORF">LY79DRAFT_677214</name>
</gene>
<sequence>MLKYRNQKKPTAPVRVATDTVIRLGREDDRAILRGMSTNYMMRFDDVLDPQKLRLSLERLLNRHDWRKLGARLRLNDDDKLEYHIPAEFTEKRPAIAYSHVKHNMTISEHPLASKLPKATSKPAIVGDPSEFRSLSSRPGGPTKLADYIYTDEPQISLHVVSFSDATLVSLSWLHTLTDVMGRKELLDAWSLVLDGRDNEVRSLHGFDFDPLEQLHEDAMEVYKLADKTLSRFQLIYFGLRYALESIRFKDEQRIVCIPGAYVNDIRQKALQKLNAKTVDVDRGDEKQAVNFVSEGDVLSAWWLRHAIAHIRRGSNQTVAVFNPFGLRILFANDLLPRTKAYVGNAVMGAVTYLSAKDIQTKPIWDIASALRQSLVEQTTREQIKGQAKIIRETYARTGYEPLFGDGGMHFVRYTNWTKAKLFDTDFSAAIVRQGVHDAQRCTKSGRPSYIQYDVRMSRYSPRGSFPIYGKDAAGNYWLGGWVRKGLWDVISKNLKRGFH</sequence>
<dbReference type="Gene3D" id="3.30.559.10">
    <property type="entry name" value="Chloramphenicol acetyltransferase-like domain"/>
    <property type="match status" value="2"/>
</dbReference>